<organism evidence="1 2">
    <name type="scientific">Cognatilysobacter xinjiangensis</name>
    <dbReference type="NCBI Taxonomy" id="546892"/>
    <lineage>
        <taxon>Bacteria</taxon>
        <taxon>Pseudomonadati</taxon>
        <taxon>Pseudomonadota</taxon>
        <taxon>Gammaproteobacteria</taxon>
        <taxon>Lysobacterales</taxon>
        <taxon>Lysobacteraceae</taxon>
        <taxon>Cognatilysobacter</taxon>
    </lineage>
</organism>
<dbReference type="RefSeq" id="WP_189450135.1">
    <property type="nucleotide sequence ID" value="NZ_BMXY01000003.1"/>
</dbReference>
<accession>A0ABQ3C748</accession>
<sequence>MSGAPRPRRRQQARLRHLAALLLAALAVLAVPAVRADQFEYVQLPDAQAALRRLQIGSVVHVYCAACGETASRRMTVRSSGIARIWDDPRGATVYRSPEGRAYWTVEVNGRAIDLAYVYVRDGRRWRNLAAAVGLQPVEVPIVLPEAVTGRRWLCGDGRDDTEREVFNARRDPCQAGPER</sequence>
<dbReference type="Proteomes" id="UP000643403">
    <property type="component" value="Unassembled WGS sequence"/>
</dbReference>
<dbReference type="EMBL" id="BMXY01000003">
    <property type="protein sequence ID" value="GGZ68366.1"/>
    <property type="molecule type" value="Genomic_DNA"/>
</dbReference>
<evidence type="ECO:0000313" key="1">
    <source>
        <dbReference type="EMBL" id="GGZ68366.1"/>
    </source>
</evidence>
<gene>
    <name evidence="1" type="ORF">GCM10008101_23340</name>
</gene>
<name>A0ABQ3C748_9GAMM</name>
<protein>
    <submittedName>
        <fullName evidence="1">Uncharacterized protein</fullName>
    </submittedName>
</protein>
<keyword evidence="2" id="KW-1185">Reference proteome</keyword>
<proteinExistence type="predicted"/>
<reference evidence="2" key="1">
    <citation type="journal article" date="2019" name="Int. J. Syst. Evol. Microbiol.">
        <title>The Global Catalogue of Microorganisms (GCM) 10K type strain sequencing project: providing services to taxonomists for standard genome sequencing and annotation.</title>
        <authorList>
            <consortium name="The Broad Institute Genomics Platform"/>
            <consortium name="The Broad Institute Genome Sequencing Center for Infectious Disease"/>
            <person name="Wu L."/>
            <person name="Ma J."/>
        </authorList>
    </citation>
    <scope>NUCLEOTIDE SEQUENCE [LARGE SCALE GENOMIC DNA]</scope>
    <source>
        <strain evidence="2">KCTC 22558</strain>
    </source>
</reference>
<evidence type="ECO:0000313" key="2">
    <source>
        <dbReference type="Proteomes" id="UP000643403"/>
    </source>
</evidence>
<comment type="caution">
    <text evidence="1">The sequence shown here is derived from an EMBL/GenBank/DDBJ whole genome shotgun (WGS) entry which is preliminary data.</text>
</comment>